<organism evidence="6 7">
    <name type="scientific">Nocardia pseudobrasiliensis</name>
    <dbReference type="NCBI Taxonomy" id="45979"/>
    <lineage>
        <taxon>Bacteria</taxon>
        <taxon>Bacillati</taxon>
        <taxon>Actinomycetota</taxon>
        <taxon>Actinomycetes</taxon>
        <taxon>Mycobacteriales</taxon>
        <taxon>Nocardiaceae</taxon>
        <taxon>Nocardia</taxon>
    </lineage>
</organism>
<accession>A0A370I1M2</accession>
<gene>
    <name evidence="6" type="ORF">DFR76_10717</name>
</gene>
<dbReference type="GO" id="GO:0000976">
    <property type="term" value="F:transcription cis-regulatory region binding"/>
    <property type="evidence" value="ECO:0007669"/>
    <property type="project" value="TreeGrafter"/>
</dbReference>
<dbReference type="Pfam" id="PF17940">
    <property type="entry name" value="TetR_C_31"/>
    <property type="match status" value="1"/>
</dbReference>
<dbReference type="PANTHER" id="PTHR30055">
    <property type="entry name" value="HTH-TYPE TRANSCRIPTIONAL REGULATOR RUTR"/>
    <property type="match status" value="1"/>
</dbReference>
<dbReference type="GO" id="GO:0003700">
    <property type="term" value="F:DNA-binding transcription factor activity"/>
    <property type="evidence" value="ECO:0007669"/>
    <property type="project" value="TreeGrafter"/>
</dbReference>
<evidence type="ECO:0000256" key="4">
    <source>
        <dbReference type="PROSITE-ProRule" id="PRU00335"/>
    </source>
</evidence>
<proteinExistence type="predicted"/>
<dbReference type="Pfam" id="PF00440">
    <property type="entry name" value="TetR_N"/>
    <property type="match status" value="1"/>
</dbReference>
<dbReference type="STRING" id="1210086.GCA_001613105_02558"/>
<evidence type="ECO:0000313" key="7">
    <source>
        <dbReference type="Proteomes" id="UP000254869"/>
    </source>
</evidence>
<dbReference type="EMBL" id="QQBC01000007">
    <property type="protein sequence ID" value="RDI64642.1"/>
    <property type="molecule type" value="Genomic_DNA"/>
</dbReference>
<dbReference type="InterPro" id="IPR050109">
    <property type="entry name" value="HTH-type_TetR-like_transc_reg"/>
</dbReference>
<evidence type="ECO:0000256" key="2">
    <source>
        <dbReference type="ARBA" id="ARBA00023125"/>
    </source>
</evidence>
<protein>
    <submittedName>
        <fullName evidence="6">TetR family transcriptional regulator</fullName>
    </submittedName>
</protein>
<dbReference type="InterPro" id="IPR036271">
    <property type="entry name" value="Tet_transcr_reg_TetR-rel_C_sf"/>
</dbReference>
<evidence type="ECO:0000256" key="3">
    <source>
        <dbReference type="ARBA" id="ARBA00023163"/>
    </source>
</evidence>
<dbReference type="PROSITE" id="PS50977">
    <property type="entry name" value="HTH_TETR_2"/>
    <property type="match status" value="1"/>
</dbReference>
<evidence type="ECO:0000313" key="6">
    <source>
        <dbReference type="EMBL" id="RDI64642.1"/>
    </source>
</evidence>
<keyword evidence="1" id="KW-0805">Transcription regulation</keyword>
<dbReference type="PRINTS" id="PR00455">
    <property type="entry name" value="HTHTETR"/>
</dbReference>
<reference evidence="6 7" key="1">
    <citation type="submission" date="2018-07" db="EMBL/GenBank/DDBJ databases">
        <title>Genomic Encyclopedia of Type Strains, Phase IV (KMG-IV): sequencing the most valuable type-strain genomes for metagenomic binning, comparative biology and taxonomic classification.</title>
        <authorList>
            <person name="Goeker M."/>
        </authorList>
    </citation>
    <scope>NUCLEOTIDE SEQUENCE [LARGE SCALE GENOMIC DNA]</scope>
    <source>
        <strain evidence="6 7">DSM 44290</strain>
    </source>
</reference>
<dbReference type="Proteomes" id="UP000254869">
    <property type="component" value="Unassembled WGS sequence"/>
</dbReference>
<keyword evidence="7" id="KW-1185">Reference proteome</keyword>
<dbReference type="PANTHER" id="PTHR30055:SF234">
    <property type="entry name" value="HTH-TYPE TRANSCRIPTIONAL REGULATOR BETI"/>
    <property type="match status" value="1"/>
</dbReference>
<dbReference type="RefSeq" id="WP_067996717.1">
    <property type="nucleotide sequence ID" value="NZ_QQBC01000007.1"/>
</dbReference>
<dbReference type="InterPro" id="IPR041583">
    <property type="entry name" value="TetR_C_31"/>
</dbReference>
<feature type="DNA-binding region" description="H-T-H motif" evidence="4">
    <location>
        <begin position="32"/>
        <end position="51"/>
    </location>
</feature>
<keyword evidence="2 4" id="KW-0238">DNA-binding</keyword>
<dbReference type="InterPro" id="IPR009057">
    <property type="entry name" value="Homeodomain-like_sf"/>
</dbReference>
<dbReference type="InterPro" id="IPR001647">
    <property type="entry name" value="HTH_TetR"/>
</dbReference>
<evidence type="ECO:0000256" key="1">
    <source>
        <dbReference type="ARBA" id="ARBA00023015"/>
    </source>
</evidence>
<feature type="domain" description="HTH tetR-type" evidence="5">
    <location>
        <begin position="9"/>
        <end position="69"/>
    </location>
</feature>
<dbReference type="SUPFAM" id="SSF46689">
    <property type="entry name" value="Homeodomain-like"/>
    <property type="match status" value="1"/>
</dbReference>
<dbReference type="Gene3D" id="1.10.357.10">
    <property type="entry name" value="Tetracycline Repressor, domain 2"/>
    <property type="match status" value="1"/>
</dbReference>
<dbReference type="SUPFAM" id="SSF48498">
    <property type="entry name" value="Tetracyclin repressor-like, C-terminal domain"/>
    <property type="match status" value="1"/>
</dbReference>
<evidence type="ECO:0000259" key="5">
    <source>
        <dbReference type="PROSITE" id="PS50977"/>
    </source>
</evidence>
<keyword evidence="3" id="KW-0804">Transcription</keyword>
<name>A0A370I1M2_9NOCA</name>
<comment type="caution">
    <text evidence="6">The sequence shown here is derived from an EMBL/GenBank/DDBJ whole genome shotgun (WGS) entry which is preliminary data.</text>
</comment>
<sequence length="197" mass="20751">MVTSAEQGRETRARLMDAAVALIAEHGWGAVSTRMVAERAGLRPGLVHYHFDSVNDLLIAASLRLARGIGSAALDGALSQSGDVGLERLIAMIAGFTGGDADTRVMSEMMLAATRYERLRQGLGEVLTEFRAGVAAWLRAGNAGTDPEATAAVLVATLDGLILHRLIDPQLGGLDIRGPLCRLAGLSQNDGEGEEFE</sequence>
<dbReference type="AlphaFoldDB" id="A0A370I1M2"/>